<organism evidence="3 4">
    <name type="scientific">Anatilimnocola aggregata</name>
    <dbReference type="NCBI Taxonomy" id="2528021"/>
    <lineage>
        <taxon>Bacteria</taxon>
        <taxon>Pseudomonadati</taxon>
        <taxon>Planctomycetota</taxon>
        <taxon>Planctomycetia</taxon>
        <taxon>Pirellulales</taxon>
        <taxon>Pirellulaceae</taxon>
        <taxon>Anatilimnocola</taxon>
    </lineage>
</organism>
<dbReference type="Pfam" id="PF12146">
    <property type="entry name" value="Hydrolase_4"/>
    <property type="match status" value="1"/>
</dbReference>
<dbReference type="InterPro" id="IPR029058">
    <property type="entry name" value="AB_hydrolase_fold"/>
</dbReference>
<name>A0A517Y8D4_9BACT</name>
<dbReference type="GO" id="GO:0016787">
    <property type="term" value="F:hydrolase activity"/>
    <property type="evidence" value="ECO:0007669"/>
    <property type="project" value="UniProtKB-KW"/>
</dbReference>
<evidence type="ECO:0000256" key="1">
    <source>
        <dbReference type="SAM" id="Phobius"/>
    </source>
</evidence>
<keyword evidence="1" id="KW-1133">Transmembrane helix</keyword>
<keyword evidence="3" id="KW-0378">Hydrolase</keyword>
<feature type="domain" description="Serine aminopeptidase S33" evidence="2">
    <location>
        <begin position="127"/>
        <end position="247"/>
    </location>
</feature>
<dbReference type="PANTHER" id="PTHR12277">
    <property type="entry name" value="ALPHA/BETA HYDROLASE DOMAIN-CONTAINING PROTEIN"/>
    <property type="match status" value="1"/>
</dbReference>
<keyword evidence="1" id="KW-0812">Transmembrane</keyword>
<dbReference type="RefSeq" id="WP_202921643.1">
    <property type="nucleotide sequence ID" value="NZ_CP036274.1"/>
</dbReference>
<dbReference type="Proteomes" id="UP000315017">
    <property type="component" value="Chromosome"/>
</dbReference>
<proteinExistence type="predicted"/>
<evidence type="ECO:0000313" key="3">
    <source>
        <dbReference type="EMBL" id="QDU26500.1"/>
    </source>
</evidence>
<dbReference type="Gene3D" id="3.40.50.1820">
    <property type="entry name" value="alpha/beta hydrolase"/>
    <property type="match status" value="1"/>
</dbReference>
<keyword evidence="1" id="KW-0472">Membrane</keyword>
<feature type="transmembrane region" description="Helical" evidence="1">
    <location>
        <begin position="60"/>
        <end position="78"/>
    </location>
</feature>
<evidence type="ECO:0000259" key="2">
    <source>
        <dbReference type="Pfam" id="PF12146"/>
    </source>
</evidence>
<evidence type="ECO:0000313" key="4">
    <source>
        <dbReference type="Proteomes" id="UP000315017"/>
    </source>
</evidence>
<dbReference type="AlphaFoldDB" id="A0A517Y8D4"/>
<dbReference type="SUPFAM" id="SSF53474">
    <property type="entry name" value="alpha/beta-Hydrolases"/>
    <property type="match status" value="1"/>
</dbReference>
<reference evidence="3 4" key="1">
    <citation type="submission" date="2019-02" db="EMBL/GenBank/DDBJ databases">
        <title>Deep-cultivation of Planctomycetes and their phenomic and genomic characterization uncovers novel biology.</title>
        <authorList>
            <person name="Wiegand S."/>
            <person name="Jogler M."/>
            <person name="Boedeker C."/>
            <person name="Pinto D."/>
            <person name="Vollmers J."/>
            <person name="Rivas-Marin E."/>
            <person name="Kohn T."/>
            <person name="Peeters S.H."/>
            <person name="Heuer A."/>
            <person name="Rast P."/>
            <person name="Oberbeckmann S."/>
            <person name="Bunk B."/>
            <person name="Jeske O."/>
            <person name="Meyerdierks A."/>
            <person name="Storesund J.E."/>
            <person name="Kallscheuer N."/>
            <person name="Luecker S."/>
            <person name="Lage O.M."/>
            <person name="Pohl T."/>
            <person name="Merkel B.J."/>
            <person name="Hornburger P."/>
            <person name="Mueller R.-W."/>
            <person name="Bruemmer F."/>
            <person name="Labrenz M."/>
            <person name="Spormann A.M."/>
            <person name="Op den Camp H."/>
            <person name="Overmann J."/>
            <person name="Amann R."/>
            <person name="Jetten M.S.M."/>
            <person name="Mascher T."/>
            <person name="Medema M.H."/>
            <person name="Devos D.P."/>
            <person name="Kaster A.-K."/>
            <person name="Ovreas L."/>
            <person name="Rohde M."/>
            <person name="Galperin M.Y."/>
            <person name="Jogler C."/>
        </authorList>
    </citation>
    <scope>NUCLEOTIDE SEQUENCE [LARGE SCALE GENOMIC DNA]</scope>
    <source>
        <strain evidence="3 4">ETA_A8</strain>
    </source>
</reference>
<accession>A0A517Y8D4</accession>
<protein>
    <submittedName>
        <fullName evidence="3">Aminoacrylate hydrolase RutD</fullName>
    </submittedName>
</protein>
<dbReference type="PANTHER" id="PTHR12277:SF81">
    <property type="entry name" value="PROTEIN ABHD13"/>
    <property type="match status" value="1"/>
</dbReference>
<gene>
    <name evidence="3" type="primary">rutD</name>
    <name evidence="3" type="ORF">ETAA8_15780</name>
</gene>
<dbReference type="InterPro" id="IPR022742">
    <property type="entry name" value="Hydrolase_4"/>
</dbReference>
<keyword evidence="4" id="KW-1185">Reference proteome</keyword>
<dbReference type="KEGG" id="aagg:ETAA8_15780"/>
<sequence length="328" mass="36201">MKYDADNASLPLPRTEQQLAMAGTPAVSSSSDANVLAVDTNRPLVKKPPQRKIWHGLWRLVRLAAVTYLAVILMLMWMETSLIYPAPQYPRGDWQAAETYGWEDVNFVSADGTKLHGWYRDLTQHGQEPQAYLLYCHGNGENVAYLGEYLADMADRQRLSIFAFDYRGYGRSEGSPHEAGILADGEAAQQWLAKRANIPANQIVLMGRSLGGGVAVDLAARNGARGLIVQSTFTSLPDAAARMYPWAPVRWLMRNRYNSLDKIKAYHGPLLQSHGNQDTLVPIDLGQQLHAAAPGTKEFFVCPGGGHNDLEPPAYQAVLARFLASLPK</sequence>
<dbReference type="EMBL" id="CP036274">
    <property type="protein sequence ID" value="QDU26500.1"/>
    <property type="molecule type" value="Genomic_DNA"/>
</dbReference>